<dbReference type="Proteomes" id="UP000714380">
    <property type="component" value="Unassembled WGS sequence"/>
</dbReference>
<dbReference type="InterPro" id="IPR006357">
    <property type="entry name" value="HAD-SF_hydro_IIA"/>
</dbReference>
<dbReference type="InterPro" id="IPR023214">
    <property type="entry name" value="HAD_sf"/>
</dbReference>
<protein>
    <recommendedName>
        <fullName evidence="5">Haloacid dehalogenase-like hydrolase domain-containing protein 2</fullName>
    </recommendedName>
</protein>
<dbReference type="Pfam" id="PF13344">
    <property type="entry name" value="Hydrolase_6"/>
    <property type="match status" value="1"/>
</dbReference>
<evidence type="ECO:0000256" key="4">
    <source>
        <dbReference type="ARBA" id="ARBA00022842"/>
    </source>
</evidence>
<sequence>MRAILFDIDGVLLQNGSAIDGAAATLSWVQRHAIPFRLLTNTTSRNRASICAGLNRHGLQVSETDIITPPVAARQWLQQQQCDRVELLVPEGIRGEFAVSDASPAVDAIVVGDLGAGFTFERLNSAFRLLMDNPQAALVALGMTRYFVGSDGLQLDVGPFIKALEYASGRQAQVMGKPAAAFFRLALDELGVSADQTLMIGDDWLGDVLGAQACGIHGCLVRTGKYRKGDELADADGLAAQYVLDSVADLPALWARLQ</sequence>
<dbReference type="NCBIfam" id="TIGR01458">
    <property type="entry name" value="HAD-SF-IIA-hyp3"/>
    <property type="match status" value="1"/>
</dbReference>
<evidence type="ECO:0000313" key="7">
    <source>
        <dbReference type="Proteomes" id="UP000714380"/>
    </source>
</evidence>
<evidence type="ECO:0000313" key="6">
    <source>
        <dbReference type="EMBL" id="MCA6062664.1"/>
    </source>
</evidence>
<dbReference type="EMBL" id="JAEDAH010000014">
    <property type="protein sequence ID" value="MCA6062664.1"/>
    <property type="molecule type" value="Genomic_DNA"/>
</dbReference>
<evidence type="ECO:0000256" key="1">
    <source>
        <dbReference type="ARBA" id="ARBA00001946"/>
    </source>
</evidence>
<keyword evidence="3" id="KW-0479">Metal-binding</keyword>
<dbReference type="InterPro" id="IPR036412">
    <property type="entry name" value="HAD-like_sf"/>
</dbReference>
<dbReference type="Pfam" id="PF13242">
    <property type="entry name" value="Hydrolase_like"/>
    <property type="match status" value="1"/>
</dbReference>
<name>A0ABS7ZM30_9GAMM</name>
<keyword evidence="4" id="KW-0460">Magnesium</keyword>
<dbReference type="PANTHER" id="PTHR19288">
    <property type="entry name" value="4-NITROPHENYLPHOSPHATASE-RELATED"/>
    <property type="match status" value="1"/>
</dbReference>
<evidence type="ECO:0000256" key="2">
    <source>
        <dbReference type="ARBA" id="ARBA00007958"/>
    </source>
</evidence>
<dbReference type="PANTHER" id="PTHR19288:SF46">
    <property type="entry name" value="HALOACID DEHALOGENASE-LIKE HYDROLASE DOMAIN-CONTAINING PROTEIN 2"/>
    <property type="match status" value="1"/>
</dbReference>
<organism evidence="6 7">
    <name type="scientific">Thalassolituus marinus</name>
    <dbReference type="NCBI Taxonomy" id="671053"/>
    <lineage>
        <taxon>Bacteria</taxon>
        <taxon>Pseudomonadati</taxon>
        <taxon>Pseudomonadota</taxon>
        <taxon>Gammaproteobacteria</taxon>
        <taxon>Oceanospirillales</taxon>
        <taxon>Oceanospirillaceae</taxon>
        <taxon>Thalassolituus</taxon>
    </lineage>
</organism>
<comment type="cofactor">
    <cofactor evidence="1">
        <name>Mg(2+)</name>
        <dbReference type="ChEBI" id="CHEBI:18420"/>
    </cofactor>
</comment>
<dbReference type="SUPFAM" id="SSF56784">
    <property type="entry name" value="HAD-like"/>
    <property type="match status" value="1"/>
</dbReference>
<keyword evidence="7" id="KW-1185">Reference proteome</keyword>
<keyword evidence="6" id="KW-0378">Hydrolase</keyword>
<reference evidence="6 7" key="1">
    <citation type="submission" date="2020-12" db="EMBL/GenBank/DDBJ databases">
        <title>Novel Thalassolituus-related marine hydrocarbonoclastic bacteria mediated algae-derived hydrocarbons mineralization in twilight zone of the northern South China Sea.</title>
        <authorList>
            <person name="Dong C."/>
        </authorList>
    </citation>
    <scope>NUCLEOTIDE SEQUENCE [LARGE SCALE GENOMIC DNA]</scope>
    <source>
        <strain evidence="6 7">IMCC1826</strain>
    </source>
</reference>
<comment type="caution">
    <text evidence="6">The sequence shown here is derived from an EMBL/GenBank/DDBJ whole genome shotgun (WGS) entry which is preliminary data.</text>
</comment>
<dbReference type="GO" id="GO:0016787">
    <property type="term" value="F:hydrolase activity"/>
    <property type="evidence" value="ECO:0007669"/>
    <property type="project" value="UniProtKB-KW"/>
</dbReference>
<accession>A0ABS7ZM30</accession>
<evidence type="ECO:0000256" key="3">
    <source>
        <dbReference type="ARBA" id="ARBA00022723"/>
    </source>
</evidence>
<gene>
    <name evidence="6" type="ORF">I9W95_03490</name>
</gene>
<comment type="similarity">
    <text evidence="2">Belongs to the HAD-like hydrolase superfamily.</text>
</comment>
<dbReference type="RefSeq" id="WP_225671893.1">
    <property type="nucleotide sequence ID" value="NZ_JAEDAH010000014.1"/>
</dbReference>
<dbReference type="Gene3D" id="3.40.50.1000">
    <property type="entry name" value="HAD superfamily/HAD-like"/>
    <property type="match status" value="2"/>
</dbReference>
<proteinExistence type="inferred from homology"/>
<evidence type="ECO:0000256" key="5">
    <source>
        <dbReference type="ARBA" id="ARBA00039666"/>
    </source>
</evidence>
<dbReference type="NCBIfam" id="TIGR01460">
    <property type="entry name" value="HAD-SF-IIA"/>
    <property type="match status" value="1"/>
</dbReference>
<dbReference type="InterPro" id="IPR006355">
    <property type="entry name" value="LHPP/HDHD2"/>
</dbReference>